<keyword evidence="3" id="KW-1185">Reference proteome</keyword>
<dbReference type="GO" id="GO:0003951">
    <property type="term" value="F:NAD+ kinase activity"/>
    <property type="evidence" value="ECO:0007669"/>
    <property type="project" value="InterPro"/>
</dbReference>
<protein>
    <submittedName>
        <fullName evidence="2">Uncharacterized protein</fullName>
    </submittedName>
</protein>
<gene>
    <name evidence="2" type="ORF">C496_23146</name>
</gene>
<feature type="region of interest" description="Disordered" evidence="1">
    <location>
        <begin position="121"/>
        <end position="141"/>
    </location>
</feature>
<proteinExistence type="predicted"/>
<reference evidence="2 3" key="1">
    <citation type="journal article" date="2014" name="PLoS Genet.">
        <title>Phylogenetically driven sequencing of extremely halophilic archaea reveals strategies for static and dynamic osmo-response.</title>
        <authorList>
            <person name="Becker E.A."/>
            <person name="Seitzer P.M."/>
            <person name="Tritt A."/>
            <person name="Larsen D."/>
            <person name="Krusor M."/>
            <person name="Yao A.I."/>
            <person name="Wu D."/>
            <person name="Madern D."/>
            <person name="Eisen J.A."/>
            <person name="Darling A.E."/>
            <person name="Facciotti M.T."/>
        </authorList>
    </citation>
    <scope>NUCLEOTIDE SEQUENCE [LARGE SCALE GENOMIC DNA]</scope>
    <source>
        <strain evidence="2 3">GA33</strain>
    </source>
</reference>
<organism evidence="2 3">
    <name type="scientific">Natronorubrum tibetense GA33</name>
    <dbReference type="NCBI Taxonomy" id="1114856"/>
    <lineage>
        <taxon>Archaea</taxon>
        <taxon>Methanobacteriati</taxon>
        <taxon>Methanobacteriota</taxon>
        <taxon>Stenosarchaea group</taxon>
        <taxon>Halobacteria</taxon>
        <taxon>Halobacteriales</taxon>
        <taxon>Natrialbaceae</taxon>
        <taxon>Natronorubrum</taxon>
    </lineage>
</organism>
<dbReference type="AlphaFoldDB" id="L9VEP8"/>
<dbReference type="Proteomes" id="UP000011599">
    <property type="component" value="Unassembled WGS sequence"/>
</dbReference>
<dbReference type="SUPFAM" id="SSF111331">
    <property type="entry name" value="NAD kinase/diacylglycerol kinase-like"/>
    <property type="match status" value="1"/>
</dbReference>
<dbReference type="Gene3D" id="2.60.200.30">
    <property type="entry name" value="Probable inorganic polyphosphate/atp-NAD kinase, domain 2"/>
    <property type="match status" value="1"/>
</dbReference>
<dbReference type="GO" id="GO:0019674">
    <property type="term" value="P:NAD+ metabolic process"/>
    <property type="evidence" value="ECO:0007669"/>
    <property type="project" value="InterPro"/>
</dbReference>
<dbReference type="PATRIC" id="fig|1114856.3.peg.4780"/>
<comment type="caution">
    <text evidence="2">The sequence shown here is derived from an EMBL/GenBank/DDBJ whole genome shotgun (WGS) entry which is preliminary data.</text>
</comment>
<sequence>MDFRQLHRDGAEIQGDFSAPNEISLHHYSPILAATFAVRIDDQGTAYEFERLVGDGVLVATPFGSTGYYRSIIGGTFSSGLSVAFNNVHTPIDAPRYIHLSPDADVEVKMLDSNTRRVPYLPATTPRRYTSSGSTNRLQSG</sequence>
<dbReference type="InterPro" id="IPR016064">
    <property type="entry name" value="NAD/diacylglycerol_kinase_sf"/>
</dbReference>
<evidence type="ECO:0000313" key="3">
    <source>
        <dbReference type="Proteomes" id="UP000011599"/>
    </source>
</evidence>
<evidence type="ECO:0000256" key="1">
    <source>
        <dbReference type="SAM" id="MobiDB-lite"/>
    </source>
</evidence>
<dbReference type="EMBL" id="AOHW01000056">
    <property type="protein sequence ID" value="ELY35524.1"/>
    <property type="molecule type" value="Genomic_DNA"/>
</dbReference>
<feature type="compositionally biased region" description="Polar residues" evidence="1">
    <location>
        <begin position="127"/>
        <end position="141"/>
    </location>
</feature>
<evidence type="ECO:0000313" key="2">
    <source>
        <dbReference type="EMBL" id="ELY35524.1"/>
    </source>
</evidence>
<accession>L9VEP8</accession>
<dbReference type="InterPro" id="IPR017437">
    <property type="entry name" value="ATP-NAD_kinase_PpnK-typ_C"/>
</dbReference>
<name>L9VEP8_9EURY</name>